<evidence type="ECO:0000256" key="8">
    <source>
        <dbReference type="ARBA" id="ARBA00024360"/>
    </source>
</evidence>
<comment type="similarity">
    <text evidence="8">In the N-terminal section; belongs to the long-chain O-acyltransferase family.</text>
</comment>
<evidence type="ECO:0000256" key="5">
    <source>
        <dbReference type="ARBA" id="ARBA00022679"/>
    </source>
</evidence>
<evidence type="ECO:0000313" key="15">
    <source>
        <dbReference type="Proteomes" id="UP001454036"/>
    </source>
</evidence>
<dbReference type="GO" id="GO:0005789">
    <property type="term" value="C:endoplasmic reticulum membrane"/>
    <property type="evidence" value="ECO:0007669"/>
    <property type="project" value="UniProtKB-SubCell"/>
</dbReference>
<evidence type="ECO:0000256" key="3">
    <source>
        <dbReference type="ARBA" id="ARBA00004771"/>
    </source>
</evidence>
<reference evidence="14 15" key="1">
    <citation type="submission" date="2024-01" db="EMBL/GenBank/DDBJ databases">
        <title>The complete chloroplast genome sequence of Lithospermum erythrorhizon: insights into the phylogenetic relationship among Boraginaceae species and the maternal lineages of purple gromwells.</title>
        <authorList>
            <person name="Okada T."/>
            <person name="Watanabe K."/>
        </authorList>
    </citation>
    <scope>NUCLEOTIDE SEQUENCE [LARGE SCALE GENOMIC DNA]</scope>
</reference>
<dbReference type="GO" id="GO:0019432">
    <property type="term" value="P:triglyceride biosynthetic process"/>
    <property type="evidence" value="ECO:0007669"/>
    <property type="project" value="TreeGrafter"/>
</dbReference>
<comment type="catalytic activity">
    <reaction evidence="10">
        <text>an acyl-CoA + a 1,2-diacyl-sn-glycerol = a triacyl-sn-glycerol + CoA</text>
        <dbReference type="Rhea" id="RHEA:10868"/>
        <dbReference type="ChEBI" id="CHEBI:17815"/>
        <dbReference type="ChEBI" id="CHEBI:57287"/>
        <dbReference type="ChEBI" id="CHEBI:58342"/>
        <dbReference type="ChEBI" id="CHEBI:64615"/>
        <dbReference type="EC" id="2.3.1.20"/>
    </reaction>
</comment>
<dbReference type="AlphaFoldDB" id="A0AAV3PII9"/>
<dbReference type="GO" id="GO:0005886">
    <property type="term" value="C:plasma membrane"/>
    <property type="evidence" value="ECO:0007669"/>
    <property type="project" value="UniProtKB-SubCell"/>
</dbReference>
<protein>
    <submittedName>
        <fullName evidence="14">Acyltransferase</fullName>
    </submittedName>
</protein>
<accession>A0AAV3PII9</accession>
<evidence type="ECO:0000256" key="6">
    <source>
        <dbReference type="ARBA" id="ARBA00022824"/>
    </source>
</evidence>
<evidence type="ECO:0000256" key="4">
    <source>
        <dbReference type="ARBA" id="ARBA00005189"/>
    </source>
</evidence>
<feature type="domain" description="O-acyltransferase WSD1 C-terminal" evidence="13">
    <location>
        <begin position="318"/>
        <end position="463"/>
    </location>
</feature>
<keyword evidence="11" id="KW-1133">Transmembrane helix</keyword>
<evidence type="ECO:0000256" key="10">
    <source>
        <dbReference type="ARBA" id="ARBA00048109"/>
    </source>
</evidence>
<name>A0AAV3PII9_LITER</name>
<keyword evidence="7 14" id="KW-0012">Acyltransferase</keyword>
<comment type="pathway">
    <text evidence="3">Glycerolipid metabolism; triacylglycerol biosynthesis.</text>
</comment>
<evidence type="ECO:0000256" key="11">
    <source>
        <dbReference type="SAM" id="Phobius"/>
    </source>
</evidence>
<evidence type="ECO:0000259" key="13">
    <source>
        <dbReference type="Pfam" id="PF06974"/>
    </source>
</evidence>
<evidence type="ECO:0000256" key="2">
    <source>
        <dbReference type="ARBA" id="ARBA00004586"/>
    </source>
</evidence>
<keyword evidence="6" id="KW-0256">Endoplasmic reticulum</keyword>
<evidence type="ECO:0000313" key="14">
    <source>
        <dbReference type="EMBL" id="GAA0151480.1"/>
    </source>
</evidence>
<comment type="catalytic activity">
    <reaction evidence="9">
        <text>a long chain fatty alcohol + a fatty acyl-CoA = a long-chain alcohol wax ester + CoA</text>
        <dbReference type="Rhea" id="RHEA:38443"/>
        <dbReference type="ChEBI" id="CHEBI:17135"/>
        <dbReference type="ChEBI" id="CHEBI:57287"/>
        <dbReference type="ChEBI" id="CHEBI:77636"/>
        <dbReference type="ChEBI" id="CHEBI:235323"/>
        <dbReference type="EC" id="2.3.1.75"/>
    </reaction>
</comment>
<keyword evidence="15" id="KW-1185">Reference proteome</keyword>
<evidence type="ECO:0000256" key="7">
    <source>
        <dbReference type="ARBA" id="ARBA00023315"/>
    </source>
</evidence>
<feature type="transmembrane region" description="Helical" evidence="11">
    <location>
        <begin position="414"/>
        <end position="434"/>
    </location>
</feature>
<dbReference type="Pfam" id="PF03007">
    <property type="entry name" value="WS_DGAT_cat"/>
    <property type="match status" value="1"/>
</dbReference>
<comment type="pathway">
    <text evidence="4">Lipid metabolism.</text>
</comment>
<keyword evidence="5" id="KW-0808">Transferase</keyword>
<dbReference type="InterPro" id="IPR045034">
    <property type="entry name" value="O-acyltransferase_WSD1-like"/>
</dbReference>
<dbReference type="InterPro" id="IPR004255">
    <property type="entry name" value="O-acyltransferase_WSD1_N"/>
</dbReference>
<evidence type="ECO:0000256" key="9">
    <source>
        <dbReference type="ARBA" id="ARBA00047604"/>
    </source>
</evidence>
<dbReference type="PANTHER" id="PTHR31650:SF51">
    <property type="entry name" value="O-ACYLTRANSFERASE WSD1-LIKE ISOFORM X1"/>
    <property type="match status" value="1"/>
</dbReference>
<dbReference type="InterPro" id="IPR009721">
    <property type="entry name" value="O-acyltransferase_WSD1_C"/>
</dbReference>
<dbReference type="GO" id="GO:0004144">
    <property type="term" value="F:diacylglycerol O-acyltransferase activity"/>
    <property type="evidence" value="ECO:0007669"/>
    <property type="project" value="UniProtKB-EC"/>
</dbReference>
<dbReference type="Proteomes" id="UP001454036">
    <property type="component" value="Unassembled WGS sequence"/>
</dbReference>
<evidence type="ECO:0000256" key="1">
    <source>
        <dbReference type="ARBA" id="ARBA00004162"/>
    </source>
</evidence>
<keyword evidence="11" id="KW-0472">Membrane</keyword>
<dbReference type="PANTHER" id="PTHR31650">
    <property type="entry name" value="O-ACYLTRANSFERASE (WSD1-LIKE) FAMILY PROTEIN"/>
    <property type="match status" value="1"/>
</dbReference>
<dbReference type="GO" id="GO:0047196">
    <property type="term" value="F:long-chain-alcohol O-fatty-acyltransferase activity"/>
    <property type="evidence" value="ECO:0007669"/>
    <property type="project" value="UniProtKB-EC"/>
</dbReference>
<evidence type="ECO:0000259" key="12">
    <source>
        <dbReference type="Pfam" id="PF03007"/>
    </source>
</evidence>
<proteinExistence type="inferred from homology"/>
<dbReference type="Pfam" id="PF06974">
    <property type="entry name" value="WS_DGAT_C"/>
    <property type="match status" value="1"/>
</dbReference>
<sequence length="478" mass="53316">MMKVKEEETVFSPVSPGSQYLNSSALSLTVVAVMESEVPIDESLVIHHMIDVITPLNSRFSSVMVSGDDGSRKWKRVDVQYEDHFVIPNLETGKSIEYYDEYTTEYISKLAMEPLVQTRPLWEVHIMKYPTSNAAGGLIIFKLHHALGDGYTLMGLVLSGLQRVDNPVLPLRFPSSEPKSKFRGGNSARNFIKNTPRNLARLMYTLSDFGWGILKSKLMKDDETPIRSGDDGVEFRPIVVKTMAFPLDSIKQIKDKLNVTINDVITGIITMGTRLYMQGESQESSTTDCTALVLLNTRAVGGYKSVSDMLKPNTDSPWGNHFAFLHVPLTKLNTSEGSNPLDFVWRVHQTIKKKRNSASVLLTGRLLDTLRRIRGPEATAEYIHGTLKNSSMAISNMIGPMDQMAFAGHPIQGLYYFVAGAPQSLAVLIMSYMGNLRIAIAMEKDFIDARKFTSCMDKAFQMIHKEAISSPIFNKPAT</sequence>
<comment type="caution">
    <text evidence="14">The sequence shown here is derived from an EMBL/GenBank/DDBJ whole genome shotgun (WGS) entry which is preliminary data.</text>
</comment>
<comment type="subcellular location">
    <subcellularLocation>
        <location evidence="1">Cell membrane</location>
        <topology evidence="1">Single-pass membrane protein</topology>
    </subcellularLocation>
    <subcellularLocation>
        <location evidence="2">Endoplasmic reticulum membrane</location>
    </subcellularLocation>
</comment>
<organism evidence="14 15">
    <name type="scientific">Lithospermum erythrorhizon</name>
    <name type="common">Purple gromwell</name>
    <name type="synonym">Lithospermum officinale var. erythrorhizon</name>
    <dbReference type="NCBI Taxonomy" id="34254"/>
    <lineage>
        <taxon>Eukaryota</taxon>
        <taxon>Viridiplantae</taxon>
        <taxon>Streptophyta</taxon>
        <taxon>Embryophyta</taxon>
        <taxon>Tracheophyta</taxon>
        <taxon>Spermatophyta</taxon>
        <taxon>Magnoliopsida</taxon>
        <taxon>eudicotyledons</taxon>
        <taxon>Gunneridae</taxon>
        <taxon>Pentapetalae</taxon>
        <taxon>asterids</taxon>
        <taxon>lamiids</taxon>
        <taxon>Boraginales</taxon>
        <taxon>Boraginaceae</taxon>
        <taxon>Boraginoideae</taxon>
        <taxon>Lithospermeae</taxon>
        <taxon>Lithospermum</taxon>
    </lineage>
</organism>
<gene>
    <name evidence="14" type="ORF">LIER_10190</name>
</gene>
<keyword evidence="11" id="KW-0812">Transmembrane</keyword>
<feature type="domain" description="O-acyltransferase WSD1-like N-terminal" evidence="12">
    <location>
        <begin position="105"/>
        <end position="265"/>
    </location>
</feature>
<dbReference type="EMBL" id="BAABME010001794">
    <property type="protein sequence ID" value="GAA0151480.1"/>
    <property type="molecule type" value="Genomic_DNA"/>
</dbReference>